<organism evidence="2 3">
    <name type="scientific">Tomitella cavernea</name>
    <dbReference type="NCBI Taxonomy" id="1387982"/>
    <lineage>
        <taxon>Bacteria</taxon>
        <taxon>Bacillati</taxon>
        <taxon>Actinomycetota</taxon>
        <taxon>Actinomycetes</taxon>
        <taxon>Mycobacteriales</taxon>
        <taxon>Tomitella</taxon>
    </lineage>
</organism>
<dbReference type="Proteomes" id="UP001500839">
    <property type="component" value="Unassembled WGS sequence"/>
</dbReference>
<keyword evidence="1" id="KW-0812">Transmembrane</keyword>
<keyword evidence="1" id="KW-1133">Transmembrane helix</keyword>
<feature type="transmembrane region" description="Helical" evidence="1">
    <location>
        <begin position="31"/>
        <end position="50"/>
    </location>
</feature>
<reference evidence="3" key="1">
    <citation type="journal article" date="2019" name="Int. J. Syst. Evol. Microbiol.">
        <title>The Global Catalogue of Microorganisms (GCM) 10K type strain sequencing project: providing services to taxonomists for standard genome sequencing and annotation.</title>
        <authorList>
            <consortium name="The Broad Institute Genomics Platform"/>
            <consortium name="The Broad Institute Genome Sequencing Center for Infectious Disease"/>
            <person name="Wu L."/>
            <person name="Ma J."/>
        </authorList>
    </citation>
    <scope>NUCLEOTIDE SEQUENCE [LARGE SCALE GENOMIC DNA]</scope>
    <source>
        <strain evidence="3">JCM 18542</strain>
    </source>
</reference>
<dbReference type="RefSeq" id="WP_200174089.1">
    <property type="nucleotide sequence ID" value="NZ_BAABKQ010000001.1"/>
</dbReference>
<evidence type="ECO:0000313" key="2">
    <source>
        <dbReference type="EMBL" id="GAA4817463.1"/>
    </source>
</evidence>
<proteinExistence type="predicted"/>
<evidence type="ECO:0000313" key="3">
    <source>
        <dbReference type="Proteomes" id="UP001500839"/>
    </source>
</evidence>
<comment type="caution">
    <text evidence="2">The sequence shown here is derived from an EMBL/GenBank/DDBJ whole genome shotgun (WGS) entry which is preliminary data.</text>
</comment>
<evidence type="ECO:0008006" key="4">
    <source>
        <dbReference type="Google" id="ProtNLM"/>
    </source>
</evidence>
<gene>
    <name evidence="2" type="ORF">GCM10023353_25230</name>
</gene>
<sequence length="53" mass="5221">MKDFAIYGLFILAGFLAGGAFSLLKVSRVGAGVVAVLAVLAAAGGVLQLVGEV</sequence>
<dbReference type="EMBL" id="BAABKQ010000001">
    <property type="protein sequence ID" value="GAA4817463.1"/>
    <property type="molecule type" value="Genomic_DNA"/>
</dbReference>
<evidence type="ECO:0000256" key="1">
    <source>
        <dbReference type="SAM" id="Phobius"/>
    </source>
</evidence>
<protein>
    <recommendedName>
        <fullName evidence="4">NADH dehydrogenase subunit 6</fullName>
    </recommendedName>
</protein>
<keyword evidence="3" id="KW-1185">Reference proteome</keyword>
<feature type="transmembrane region" description="Helical" evidence="1">
    <location>
        <begin position="6"/>
        <end position="24"/>
    </location>
</feature>
<keyword evidence="1" id="KW-0472">Membrane</keyword>
<name>A0ABP9CTC7_9ACTN</name>
<accession>A0ABP9CTC7</accession>